<organism evidence="2 3">
    <name type="scientific">Halorussus caseinilyticus</name>
    <dbReference type="NCBI Taxonomy" id="3034025"/>
    <lineage>
        <taxon>Archaea</taxon>
        <taxon>Methanobacteriati</taxon>
        <taxon>Methanobacteriota</taxon>
        <taxon>Stenosarchaea group</taxon>
        <taxon>Halobacteria</taxon>
        <taxon>Halobacteriales</taxon>
        <taxon>Haladaptataceae</taxon>
        <taxon>Halorussus</taxon>
    </lineage>
</organism>
<comment type="caution">
    <text evidence="2">The sequence shown here is derived from an EMBL/GenBank/DDBJ whole genome shotgun (WGS) entry which is preliminary data.</text>
</comment>
<keyword evidence="3" id="KW-1185">Reference proteome</keyword>
<dbReference type="Gene3D" id="3.30.450.20">
    <property type="entry name" value="PAS domain"/>
    <property type="match status" value="1"/>
</dbReference>
<evidence type="ECO:0000256" key="1">
    <source>
        <dbReference type="SAM" id="MobiDB-lite"/>
    </source>
</evidence>
<dbReference type="Proteomes" id="UP001596407">
    <property type="component" value="Unassembled WGS sequence"/>
</dbReference>
<dbReference type="RefSeq" id="WP_382210363.1">
    <property type="nucleotide sequence ID" value="NZ_JBHSZH010000005.1"/>
</dbReference>
<dbReference type="AlphaFoldDB" id="A0ABD5WPY6"/>
<reference evidence="2 3" key="1">
    <citation type="journal article" date="2019" name="Int. J. Syst. Evol. Microbiol.">
        <title>The Global Catalogue of Microorganisms (GCM) 10K type strain sequencing project: providing services to taxonomists for standard genome sequencing and annotation.</title>
        <authorList>
            <consortium name="The Broad Institute Genomics Platform"/>
            <consortium name="The Broad Institute Genome Sequencing Center for Infectious Disease"/>
            <person name="Wu L."/>
            <person name="Ma J."/>
        </authorList>
    </citation>
    <scope>NUCLEOTIDE SEQUENCE [LARGE SCALE GENOMIC DNA]</scope>
    <source>
        <strain evidence="2 3">DT72</strain>
    </source>
</reference>
<feature type="region of interest" description="Disordered" evidence="1">
    <location>
        <begin position="205"/>
        <end position="234"/>
    </location>
</feature>
<accession>A0ABD5WPY6</accession>
<dbReference type="EMBL" id="JBHSZH010000005">
    <property type="protein sequence ID" value="MFC7082561.1"/>
    <property type="molecule type" value="Genomic_DNA"/>
</dbReference>
<name>A0ABD5WPY6_9EURY</name>
<sequence length="234" mass="24490">MKLAVALVSVVAVTVVVGALIHVQTGERLRADVQEEMTTFSNSRADNLDTWLASVKTQTRLTSDHPAVGSGDTGRVRDHLKGLIADDNVPAGVVAVHYYDAANGTIVTSSSDAMVGVSPEEQGAPFARNPPTYDGSDGVYVSAPFEVPVVEFPVVAVVSPVPDRPDKRVVYMVNIAERTRSLTGGIEGGSTVVLDSDGRYLAHPNGSKLLTTHPGGGDNTAVERGVAGNPDSCR</sequence>
<gene>
    <name evidence="2" type="ORF">ACFQJ6_23290</name>
</gene>
<proteinExistence type="predicted"/>
<evidence type="ECO:0000313" key="3">
    <source>
        <dbReference type="Proteomes" id="UP001596407"/>
    </source>
</evidence>
<protein>
    <submittedName>
        <fullName evidence="2">Cache domain-containing protein</fullName>
    </submittedName>
</protein>
<evidence type="ECO:0000313" key="2">
    <source>
        <dbReference type="EMBL" id="MFC7082561.1"/>
    </source>
</evidence>